<dbReference type="Gene3D" id="3.30.1330.60">
    <property type="entry name" value="OmpA-like domain"/>
    <property type="match status" value="1"/>
</dbReference>
<evidence type="ECO:0000313" key="4">
    <source>
        <dbReference type="Proteomes" id="UP000019276"/>
    </source>
</evidence>
<dbReference type="InterPro" id="IPR036737">
    <property type="entry name" value="OmpA-like_sf"/>
</dbReference>
<proteinExistence type="predicted"/>
<dbReference type="OrthoDB" id="9805832at2"/>
<sequence length="340" mass="38576">MIKKHLAWSSSIATILISGCSSLNLPDSSETVAWQHISETGYKRLHDADKDGVIAARELCKGTLANREVSNYGCSEQEEKEHQRQSRIYFGYQEVDLNDVAKLALDEFLQGLDSNNTWAIKLNSEQAQNPYFIERTDKIVAYINNNYPQLYHELTLSQAGEVLKKVTDTGEVETPSEQAHILYFDHDSSVIPIAEQEKIAQFIRQYKANHGEVIYIGGHASQSGEDDYNLKLSQRRADAILHLLTRILELPKSKIKLTALGEKSPLVSPMSPQAENKNRRVELVYQYTQQQAANEDDTRIEITAQTLLTQAKLKWHIYIMEEAELETTPTSTQDHEALGW</sequence>
<dbReference type="STRING" id="1328313.DS2_12619"/>
<gene>
    <name evidence="3" type="ORF">DS2_12619</name>
</gene>
<keyword evidence="1" id="KW-0472">Membrane</keyword>
<dbReference type="PANTHER" id="PTHR30329:SF21">
    <property type="entry name" value="LIPOPROTEIN YIAD-RELATED"/>
    <property type="match status" value="1"/>
</dbReference>
<dbReference type="PROSITE" id="PS51257">
    <property type="entry name" value="PROKAR_LIPOPROTEIN"/>
    <property type="match status" value="1"/>
</dbReference>
<name>W7QN99_9ALTE</name>
<dbReference type="InterPro" id="IPR018247">
    <property type="entry name" value="EF_Hand_1_Ca_BS"/>
</dbReference>
<dbReference type="PROSITE" id="PS51123">
    <property type="entry name" value="OMPA_2"/>
    <property type="match status" value="1"/>
</dbReference>
<dbReference type="PROSITE" id="PS00018">
    <property type="entry name" value="EF_HAND_1"/>
    <property type="match status" value="1"/>
</dbReference>
<evidence type="ECO:0000256" key="1">
    <source>
        <dbReference type="PROSITE-ProRule" id="PRU00473"/>
    </source>
</evidence>
<reference evidence="3 4" key="1">
    <citation type="journal article" date="2014" name="Genome Announc.">
        <title>Draft Genome Sequence of the Agar-Degrading Bacterium Catenovulum sp. Strain DS-2, Isolated from Intestines of Haliotis diversicolor.</title>
        <authorList>
            <person name="Shan D."/>
            <person name="Li X."/>
            <person name="Gu Z."/>
            <person name="Wei G."/>
            <person name="Gao Z."/>
            <person name="Shao Z."/>
        </authorList>
    </citation>
    <scope>NUCLEOTIDE SEQUENCE [LARGE SCALE GENOMIC DNA]</scope>
    <source>
        <strain evidence="3 4">DS-2</strain>
    </source>
</reference>
<dbReference type="Proteomes" id="UP000019276">
    <property type="component" value="Unassembled WGS sequence"/>
</dbReference>
<feature type="domain" description="OmpA-like" evidence="2">
    <location>
        <begin position="171"/>
        <end position="289"/>
    </location>
</feature>
<dbReference type="InterPro" id="IPR006665">
    <property type="entry name" value="OmpA-like"/>
</dbReference>
<keyword evidence="4" id="KW-1185">Reference proteome</keyword>
<comment type="caution">
    <text evidence="3">The sequence shown here is derived from an EMBL/GenBank/DDBJ whole genome shotgun (WGS) entry which is preliminary data.</text>
</comment>
<dbReference type="Pfam" id="PF00691">
    <property type="entry name" value="OmpA"/>
    <property type="match status" value="1"/>
</dbReference>
<dbReference type="GO" id="GO:0016020">
    <property type="term" value="C:membrane"/>
    <property type="evidence" value="ECO:0007669"/>
    <property type="project" value="UniProtKB-UniRule"/>
</dbReference>
<dbReference type="eggNOG" id="COG2885">
    <property type="taxonomic scope" value="Bacteria"/>
</dbReference>
<dbReference type="AlphaFoldDB" id="W7QN99"/>
<dbReference type="PANTHER" id="PTHR30329">
    <property type="entry name" value="STATOR ELEMENT OF FLAGELLAR MOTOR COMPLEX"/>
    <property type="match status" value="1"/>
</dbReference>
<evidence type="ECO:0000259" key="2">
    <source>
        <dbReference type="PROSITE" id="PS51123"/>
    </source>
</evidence>
<evidence type="ECO:0000313" key="3">
    <source>
        <dbReference type="EMBL" id="EWH09378.1"/>
    </source>
</evidence>
<dbReference type="SUPFAM" id="SSF103088">
    <property type="entry name" value="OmpA-like"/>
    <property type="match status" value="1"/>
</dbReference>
<dbReference type="InterPro" id="IPR050330">
    <property type="entry name" value="Bact_OuterMem_StrucFunc"/>
</dbReference>
<dbReference type="CDD" id="cd07185">
    <property type="entry name" value="OmpA_C-like"/>
    <property type="match status" value="1"/>
</dbReference>
<keyword evidence="3" id="KW-0449">Lipoprotein</keyword>
<organism evidence="3 4">
    <name type="scientific">Catenovulum agarivorans DS-2</name>
    <dbReference type="NCBI Taxonomy" id="1328313"/>
    <lineage>
        <taxon>Bacteria</taxon>
        <taxon>Pseudomonadati</taxon>
        <taxon>Pseudomonadota</taxon>
        <taxon>Gammaproteobacteria</taxon>
        <taxon>Alteromonadales</taxon>
        <taxon>Alteromonadaceae</taxon>
        <taxon>Catenovulum</taxon>
    </lineage>
</organism>
<accession>W7QN99</accession>
<dbReference type="RefSeq" id="WP_035015179.1">
    <property type="nucleotide sequence ID" value="NZ_ARZY01000024.1"/>
</dbReference>
<protein>
    <submittedName>
        <fullName evidence="3">Peptidoglycan-associated lipoprotein</fullName>
    </submittedName>
</protein>
<dbReference type="EMBL" id="ARZY01000024">
    <property type="protein sequence ID" value="EWH09378.1"/>
    <property type="molecule type" value="Genomic_DNA"/>
</dbReference>